<organism evidence="5 6">
    <name type="scientific">Prosthecobacter fusiformis</name>
    <dbReference type="NCBI Taxonomy" id="48464"/>
    <lineage>
        <taxon>Bacteria</taxon>
        <taxon>Pseudomonadati</taxon>
        <taxon>Verrucomicrobiota</taxon>
        <taxon>Verrucomicrobiia</taxon>
        <taxon>Verrucomicrobiales</taxon>
        <taxon>Verrucomicrobiaceae</taxon>
        <taxon>Prosthecobacter</taxon>
    </lineage>
</organism>
<keyword evidence="2" id="KW-0812">Transmembrane</keyword>
<sequence length="661" mass="72528">MNLNSKEGSAGITALLVIAIVFAVNFLVGGLGLGNFRMDLTQDGLYTLTPGTKRILERLNADKPVTIRYYVTTEDRVMPPVLKTLAGTVQDLLVEFQKASQGKIILEKLNPNPNTEEEDRAREDDLQGMTVNQNGDNIYLGMAIQSAAQKEVLPFISPDSETSMEYNIARAIQKVSQEKKTVIGVMSAMPIMGSPMFPYQRQAGQDPWIVIQRLRMDYEVRDIPMGTEKIDSDISTLLLIHPADIIESAEYAIDQYLMKGGKVIALVDPFSVVAQRVYSNQQNPATGQPGGVVNPTSDLTNLFKAWGITYNKSQVVADVNYRGMAQAGQNPVELQLPREALNDKESITAKLQSLRLYMAGSFKVENQAGITATTLFSSSEASEMIDATEAEKLIRDRLTNFTPSGRSQIMGLQLSGKFKTAFPGGRPKTPTASPETGGPEDDATAPKPEAPAQPVADAATPKTEEKAEAFNISDGTIKESVNDEGVVILFADADMMYDALCVEQDRTTGELVAANSNLPLLLNSIEALSGGGDLLQVRSRASTKRPFAKMDELREKVERDYRPKLQALQNKLNDTAQKMGPLRLKDGQIVADQRQIKELDELKKTQVDINRQIREIKKSQNKEINFTESMIVALNCLVVPLLVVSVGIFLAIRRRVSTAAV</sequence>
<evidence type="ECO:0000259" key="3">
    <source>
        <dbReference type="Pfam" id="PF09822"/>
    </source>
</evidence>
<evidence type="ECO:0000313" key="5">
    <source>
        <dbReference type="EMBL" id="TDU72938.1"/>
    </source>
</evidence>
<dbReference type="RefSeq" id="WP_133794050.1">
    <property type="nucleotide sequence ID" value="NZ_SOCA01000002.1"/>
</dbReference>
<evidence type="ECO:0000256" key="2">
    <source>
        <dbReference type="SAM" id="Phobius"/>
    </source>
</evidence>
<keyword evidence="2" id="KW-0472">Membrane</keyword>
<feature type="domain" description="ABC-type uncharacterised transport system" evidence="3">
    <location>
        <begin position="181"/>
        <end position="523"/>
    </location>
</feature>
<gene>
    <name evidence="5" type="ORF">EI77_01404</name>
</gene>
<comment type="caution">
    <text evidence="5">The sequence shown here is derived from an EMBL/GenBank/DDBJ whole genome shotgun (WGS) entry which is preliminary data.</text>
</comment>
<protein>
    <submittedName>
        <fullName evidence="5">ABC-type uncharacterized transport system involved in gliding motility auxiliary subunit</fullName>
    </submittedName>
</protein>
<proteinExistence type="predicted"/>
<dbReference type="Pfam" id="PF09822">
    <property type="entry name" value="ABC_transp_aux"/>
    <property type="match status" value="1"/>
</dbReference>
<dbReference type="InterPro" id="IPR019196">
    <property type="entry name" value="ABC_transp_unknown"/>
</dbReference>
<evidence type="ECO:0000259" key="4">
    <source>
        <dbReference type="Pfam" id="PF23357"/>
    </source>
</evidence>
<evidence type="ECO:0000256" key="1">
    <source>
        <dbReference type="SAM" id="MobiDB-lite"/>
    </source>
</evidence>
<dbReference type="AlphaFoldDB" id="A0A4R7S5W6"/>
<reference evidence="5 6" key="1">
    <citation type="submission" date="2019-03" db="EMBL/GenBank/DDBJ databases">
        <title>Genomic Encyclopedia of Archaeal and Bacterial Type Strains, Phase II (KMG-II): from individual species to whole genera.</title>
        <authorList>
            <person name="Goeker M."/>
        </authorList>
    </citation>
    <scope>NUCLEOTIDE SEQUENCE [LARGE SCALE GENOMIC DNA]</scope>
    <source>
        <strain evidence="5 6">ATCC 25309</strain>
    </source>
</reference>
<name>A0A4R7S5W6_9BACT</name>
<evidence type="ECO:0000313" key="6">
    <source>
        <dbReference type="Proteomes" id="UP000295662"/>
    </source>
</evidence>
<dbReference type="InterPro" id="IPR055396">
    <property type="entry name" value="DUF7088"/>
</dbReference>
<dbReference type="EMBL" id="SOCA01000002">
    <property type="protein sequence ID" value="TDU72938.1"/>
    <property type="molecule type" value="Genomic_DNA"/>
</dbReference>
<feature type="transmembrane region" description="Helical" evidence="2">
    <location>
        <begin position="630"/>
        <end position="652"/>
    </location>
</feature>
<feature type="domain" description="DUF7088" evidence="4">
    <location>
        <begin position="42"/>
        <end position="144"/>
    </location>
</feature>
<dbReference type="Proteomes" id="UP000295662">
    <property type="component" value="Unassembled WGS sequence"/>
</dbReference>
<feature type="region of interest" description="Disordered" evidence="1">
    <location>
        <begin position="419"/>
        <end position="471"/>
    </location>
</feature>
<dbReference type="OrthoDB" id="9777219at2"/>
<keyword evidence="6" id="KW-1185">Reference proteome</keyword>
<dbReference type="Pfam" id="PF23357">
    <property type="entry name" value="DUF7088"/>
    <property type="match status" value="1"/>
</dbReference>
<feature type="transmembrane region" description="Helical" evidence="2">
    <location>
        <begin position="12"/>
        <end position="33"/>
    </location>
</feature>
<accession>A0A4R7S5W6</accession>
<keyword evidence="2" id="KW-1133">Transmembrane helix</keyword>